<dbReference type="CDD" id="cd01949">
    <property type="entry name" value="GGDEF"/>
    <property type="match status" value="1"/>
</dbReference>
<evidence type="ECO:0000313" key="11">
    <source>
        <dbReference type="EMBL" id="AUN95835.1"/>
    </source>
</evidence>
<dbReference type="AlphaFoldDB" id="A0A2I6S9A9"/>
<keyword evidence="3" id="KW-0418">Kinase</keyword>
<dbReference type="InterPro" id="IPR000700">
    <property type="entry name" value="PAS-assoc_C"/>
</dbReference>
<dbReference type="InterPro" id="IPR035919">
    <property type="entry name" value="EAL_sf"/>
</dbReference>
<dbReference type="Gene3D" id="3.30.450.40">
    <property type="match status" value="1"/>
</dbReference>
<dbReference type="PROSITE" id="PS50113">
    <property type="entry name" value="PAC"/>
    <property type="match status" value="1"/>
</dbReference>
<evidence type="ECO:0000256" key="3">
    <source>
        <dbReference type="ARBA" id="ARBA00022777"/>
    </source>
</evidence>
<sequence>MQSPDHPQEEAERLAALHRTELLDTPAEARFDRITRLAQAHFGVAICLVSLIDSTRQWFKSRQGLQACETPREISLCGHAILGDGIFEVADAAADARFADNPLVTGPPHIRFYAGAPGLMLGTHMDISERRGLESRLASEQQFLAQVLRTSVSAITVLDEAGVIVFANEAASRILSPERRNVVGRSYACADCRIMDLDGRLLASDQLPHAQLSRADAPIHDFRHMIEFDDGQRIILSVNGTRLEAKGGEGLRFVLSISDITAQVSTKRALGERSRQMRAIVDNILDAIVTIDAHGRIESFNPAAERMFGYSAAQVLGQNVAMLVPEPHKSRHDDYIAQYLKTHEAHVIGKGRELEGRRSDGDLFPLELRVSEFVRDGMTSFVGMMRDITERKAAEAQIHQLAFYDVLTGLPNRRLLVDRLGQTLAGFRRKHDCAALIFIDLDNFKTLNDSAGHDKGDELLKQTAQRLARCVRGGDTVARIGGDEFVVLVEELSADAAEAANQAEVIAEKVQRALNTAFTLDGVEHYSSGSIGVTLIDGDSTSIDVLLKQADLAMYEAKSAGNNSIRFFDPLMQVAVEERARLENELRRAMRNRELIPYFQMQVDADRRPVGAEILLRWQHPDLGLVSPATFIPLAEETGLIVPIGFDVFEAACLCLTRWGKHAATASLTLSVNVSVGQFRNDTLIERFAEILARTGANPARLKLEITESVLADDIAGVARKLDELKALGLHLSLDDFGTGFSSLSYLKNLPLDQIKIDQSFVRGILDAPKDAAIAQSVIALASAIGLEVVAEGVETESQRTALHDIGCRLFQGYLFGRPCALAEFETALGARLAPQT</sequence>
<dbReference type="Pfam" id="PF08448">
    <property type="entry name" value="PAS_4"/>
    <property type="match status" value="1"/>
</dbReference>
<dbReference type="SMART" id="SM00091">
    <property type="entry name" value="PAS"/>
    <property type="match status" value="2"/>
</dbReference>
<organism evidence="11 12">
    <name type="scientific">Pseudazoarcus pumilus</name>
    <dbReference type="NCBI Taxonomy" id="2067960"/>
    <lineage>
        <taxon>Bacteria</taxon>
        <taxon>Pseudomonadati</taxon>
        <taxon>Pseudomonadota</taxon>
        <taxon>Betaproteobacteria</taxon>
        <taxon>Rhodocyclales</taxon>
        <taxon>Zoogloeaceae</taxon>
        <taxon>Pseudazoarcus</taxon>
    </lineage>
</organism>
<dbReference type="InterPro" id="IPR003018">
    <property type="entry name" value="GAF"/>
</dbReference>
<dbReference type="NCBIfam" id="TIGR00254">
    <property type="entry name" value="GGDEF"/>
    <property type="match status" value="1"/>
</dbReference>
<proteinExistence type="predicted"/>
<dbReference type="NCBIfam" id="TIGR00229">
    <property type="entry name" value="sensory_box"/>
    <property type="match status" value="2"/>
</dbReference>
<dbReference type="SMART" id="SM00052">
    <property type="entry name" value="EAL"/>
    <property type="match status" value="1"/>
</dbReference>
<dbReference type="Gene3D" id="3.30.450.20">
    <property type="entry name" value="PAS domain"/>
    <property type="match status" value="2"/>
</dbReference>
<dbReference type="InterPro" id="IPR035965">
    <property type="entry name" value="PAS-like_dom_sf"/>
</dbReference>
<evidence type="ECO:0000256" key="1">
    <source>
        <dbReference type="ARBA" id="ARBA00022679"/>
    </source>
</evidence>
<dbReference type="PANTHER" id="PTHR44757:SF2">
    <property type="entry name" value="BIOFILM ARCHITECTURE MAINTENANCE PROTEIN MBAA"/>
    <property type="match status" value="1"/>
</dbReference>
<feature type="domain" description="PAS" evidence="7">
    <location>
        <begin position="140"/>
        <end position="197"/>
    </location>
</feature>
<reference evidence="11 12" key="1">
    <citation type="submission" date="2018-01" db="EMBL/GenBank/DDBJ databases">
        <authorList>
            <person name="Fu G.-Y."/>
        </authorList>
    </citation>
    <scope>NUCLEOTIDE SEQUENCE [LARGE SCALE GENOMIC DNA]</scope>
    <source>
        <strain evidence="11 12">SY39</strain>
    </source>
</reference>
<feature type="domain" description="PAS" evidence="7">
    <location>
        <begin position="273"/>
        <end position="343"/>
    </location>
</feature>
<keyword evidence="2" id="KW-0547">Nucleotide-binding</keyword>
<dbReference type="Pfam" id="PF00990">
    <property type="entry name" value="GGDEF"/>
    <property type="match status" value="1"/>
</dbReference>
<dbReference type="InterPro" id="IPR052155">
    <property type="entry name" value="Biofilm_reg_signaling"/>
</dbReference>
<dbReference type="Gene3D" id="3.20.20.450">
    <property type="entry name" value="EAL domain"/>
    <property type="match status" value="1"/>
</dbReference>
<dbReference type="SUPFAM" id="SSF141868">
    <property type="entry name" value="EAL domain-like"/>
    <property type="match status" value="1"/>
</dbReference>
<dbReference type="Gene3D" id="3.30.70.270">
    <property type="match status" value="1"/>
</dbReference>
<keyword evidence="4" id="KW-0067">ATP-binding</keyword>
<feature type="domain" description="EAL" evidence="9">
    <location>
        <begin position="579"/>
        <end position="833"/>
    </location>
</feature>
<dbReference type="InterPro" id="IPR013767">
    <property type="entry name" value="PAS_fold"/>
</dbReference>
<dbReference type="EMBL" id="CP025682">
    <property type="protein sequence ID" value="AUN95835.1"/>
    <property type="molecule type" value="Genomic_DNA"/>
</dbReference>
<dbReference type="SMART" id="SM00267">
    <property type="entry name" value="GGDEF"/>
    <property type="match status" value="1"/>
</dbReference>
<dbReference type="InterPro" id="IPR013656">
    <property type="entry name" value="PAS_4"/>
</dbReference>
<dbReference type="InterPro" id="IPR043128">
    <property type="entry name" value="Rev_trsase/Diguanyl_cyclase"/>
</dbReference>
<evidence type="ECO:0000259" key="8">
    <source>
        <dbReference type="PROSITE" id="PS50113"/>
    </source>
</evidence>
<feature type="domain" description="GGDEF" evidence="10">
    <location>
        <begin position="432"/>
        <end position="570"/>
    </location>
</feature>
<dbReference type="SMART" id="SM00086">
    <property type="entry name" value="PAC"/>
    <property type="match status" value="2"/>
</dbReference>
<dbReference type="Proteomes" id="UP000242205">
    <property type="component" value="Chromosome"/>
</dbReference>
<protein>
    <recommendedName>
        <fullName evidence="6">Sensor protein FixL</fullName>
    </recommendedName>
</protein>
<dbReference type="Pfam" id="PF00989">
    <property type="entry name" value="PAS"/>
    <property type="match status" value="1"/>
</dbReference>
<evidence type="ECO:0000259" key="9">
    <source>
        <dbReference type="PROSITE" id="PS50883"/>
    </source>
</evidence>
<dbReference type="KEGG" id="atw:C0099_13395"/>
<dbReference type="OrthoDB" id="9813903at2"/>
<dbReference type="GO" id="GO:0005524">
    <property type="term" value="F:ATP binding"/>
    <property type="evidence" value="ECO:0007669"/>
    <property type="project" value="UniProtKB-KW"/>
</dbReference>
<evidence type="ECO:0000256" key="6">
    <source>
        <dbReference type="ARBA" id="ARBA00070616"/>
    </source>
</evidence>
<feature type="domain" description="PAC" evidence="8">
    <location>
        <begin position="350"/>
        <end position="400"/>
    </location>
</feature>
<comment type="function">
    <text evidence="5">Putative oxygen sensor; modulates the activity of FixJ, a transcriptional activator of nitrogen fixation fixK gene. FixL probably acts as a kinase that phosphorylates FixJ.</text>
</comment>
<dbReference type="FunFam" id="3.30.450.20:FF:000060">
    <property type="entry name" value="Sensor protein FixL"/>
    <property type="match status" value="1"/>
</dbReference>
<dbReference type="GO" id="GO:0016301">
    <property type="term" value="F:kinase activity"/>
    <property type="evidence" value="ECO:0007669"/>
    <property type="project" value="UniProtKB-KW"/>
</dbReference>
<dbReference type="InterPro" id="IPR001633">
    <property type="entry name" value="EAL_dom"/>
</dbReference>
<evidence type="ECO:0000256" key="2">
    <source>
        <dbReference type="ARBA" id="ARBA00022741"/>
    </source>
</evidence>
<dbReference type="PROSITE" id="PS50112">
    <property type="entry name" value="PAS"/>
    <property type="match status" value="2"/>
</dbReference>
<dbReference type="InterPro" id="IPR029787">
    <property type="entry name" value="Nucleotide_cyclase"/>
</dbReference>
<dbReference type="PANTHER" id="PTHR44757">
    <property type="entry name" value="DIGUANYLATE CYCLASE DGCP"/>
    <property type="match status" value="1"/>
</dbReference>
<keyword evidence="12" id="KW-1185">Reference proteome</keyword>
<dbReference type="InterPro" id="IPR000014">
    <property type="entry name" value="PAS"/>
</dbReference>
<dbReference type="SUPFAM" id="SSF55785">
    <property type="entry name" value="PYP-like sensor domain (PAS domain)"/>
    <property type="match status" value="2"/>
</dbReference>
<dbReference type="RefSeq" id="WP_102247880.1">
    <property type="nucleotide sequence ID" value="NZ_CP025682.1"/>
</dbReference>
<dbReference type="PROSITE" id="PS50883">
    <property type="entry name" value="EAL"/>
    <property type="match status" value="1"/>
</dbReference>
<dbReference type="SUPFAM" id="SSF55781">
    <property type="entry name" value="GAF domain-like"/>
    <property type="match status" value="1"/>
</dbReference>
<dbReference type="Pfam" id="PF01590">
    <property type="entry name" value="GAF"/>
    <property type="match status" value="1"/>
</dbReference>
<dbReference type="Pfam" id="PF00563">
    <property type="entry name" value="EAL"/>
    <property type="match status" value="1"/>
</dbReference>
<dbReference type="InterPro" id="IPR000160">
    <property type="entry name" value="GGDEF_dom"/>
</dbReference>
<evidence type="ECO:0000259" key="10">
    <source>
        <dbReference type="PROSITE" id="PS50887"/>
    </source>
</evidence>
<dbReference type="SUPFAM" id="SSF55073">
    <property type="entry name" value="Nucleotide cyclase"/>
    <property type="match status" value="1"/>
</dbReference>
<evidence type="ECO:0000259" key="7">
    <source>
        <dbReference type="PROSITE" id="PS50112"/>
    </source>
</evidence>
<dbReference type="InterPro" id="IPR029016">
    <property type="entry name" value="GAF-like_dom_sf"/>
</dbReference>
<dbReference type="CDD" id="cd00130">
    <property type="entry name" value="PAS"/>
    <property type="match status" value="2"/>
</dbReference>
<accession>A0A2I6S9A9</accession>
<evidence type="ECO:0000256" key="5">
    <source>
        <dbReference type="ARBA" id="ARBA00059827"/>
    </source>
</evidence>
<dbReference type="GO" id="GO:0006355">
    <property type="term" value="P:regulation of DNA-templated transcription"/>
    <property type="evidence" value="ECO:0007669"/>
    <property type="project" value="InterPro"/>
</dbReference>
<evidence type="ECO:0000313" key="12">
    <source>
        <dbReference type="Proteomes" id="UP000242205"/>
    </source>
</evidence>
<dbReference type="InterPro" id="IPR001610">
    <property type="entry name" value="PAC"/>
</dbReference>
<gene>
    <name evidence="11" type="ORF">C0099_13395</name>
</gene>
<dbReference type="PROSITE" id="PS50887">
    <property type="entry name" value="GGDEF"/>
    <property type="match status" value="1"/>
</dbReference>
<keyword evidence="1" id="KW-0808">Transferase</keyword>
<evidence type="ECO:0000256" key="4">
    <source>
        <dbReference type="ARBA" id="ARBA00022840"/>
    </source>
</evidence>
<dbReference type="CDD" id="cd01948">
    <property type="entry name" value="EAL"/>
    <property type="match status" value="1"/>
</dbReference>
<name>A0A2I6S9A9_9RHOO</name>